<dbReference type="Gene3D" id="3.40.50.1820">
    <property type="entry name" value="alpha/beta hydrolase"/>
    <property type="match status" value="1"/>
</dbReference>
<keyword evidence="2" id="KW-0378">Hydrolase</keyword>
<evidence type="ECO:0000313" key="2">
    <source>
        <dbReference type="EMBL" id="PWV71063.1"/>
    </source>
</evidence>
<dbReference type="Proteomes" id="UP000246410">
    <property type="component" value="Unassembled WGS sequence"/>
</dbReference>
<feature type="domain" description="AB hydrolase-1" evidence="1">
    <location>
        <begin position="13"/>
        <end position="131"/>
    </location>
</feature>
<dbReference type="AlphaFoldDB" id="A0A317N842"/>
<comment type="caution">
    <text evidence="2">The sequence shown here is derived from an EMBL/GenBank/DDBJ whole genome shotgun (WGS) entry which is preliminary data.</text>
</comment>
<dbReference type="EMBL" id="QGTL01000011">
    <property type="protein sequence ID" value="PWV71063.1"/>
    <property type="molecule type" value="Genomic_DNA"/>
</dbReference>
<dbReference type="SUPFAM" id="SSF53474">
    <property type="entry name" value="alpha/beta-Hydrolases"/>
    <property type="match status" value="1"/>
</dbReference>
<dbReference type="GO" id="GO:0016787">
    <property type="term" value="F:hydrolase activity"/>
    <property type="evidence" value="ECO:0007669"/>
    <property type="project" value="UniProtKB-KW"/>
</dbReference>
<gene>
    <name evidence="2" type="ORF">DFR69_11152</name>
</gene>
<evidence type="ECO:0000259" key="1">
    <source>
        <dbReference type="Pfam" id="PF00561"/>
    </source>
</evidence>
<dbReference type="PANTHER" id="PTHR37946">
    <property type="entry name" value="SLL1969 PROTEIN"/>
    <property type="match status" value="1"/>
</dbReference>
<organism evidence="2 3">
    <name type="scientific">Nocardia neocaledoniensis</name>
    <dbReference type="NCBI Taxonomy" id="236511"/>
    <lineage>
        <taxon>Bacteria</taxon>
        <taxon>Bacillati</taxon>
        <taxon>Actinomycetota</taxon>
        <taxon>Actinomycetes</taxon>
        <taxon>Mycobacteriales</taxon>
        <taxon>Nocardiaceae</taxon>
        <taxon>Nocardia</taxon>
    </lineage>
</organism>
<name>A0A317N842_9NOCA</name>
<dbReference type="Pfam" id="PF00561">
    <property type="entry name" value="Abhydrolase_1"/>
    <property type="match status" value="1"/>
</dbReference>
<reference evidence="2 3" key="1">
    <citation type="submission" date="2018-05" db="EMBL/GenBank/DDBJ databases">
        <title>Genomic Encyclopedia of Type Strains, Phase IV (KMG-IV): sequencing the most valuable type-strain genomes for metagenomic binning, comparative biology and taxonomic classification.</title>
        <authorList>
            <person name="Goeker M."/>
        </authorList>
    </citation>
    <scope>NUCLEOTIDE SEQUENCE [LARGE SCALE GENOMIC DNA]</scope>
    <source>
        <strain evidence="2 3">DSM 44717</strain>
    </source>
</reference>
<keyword evidence="3" id="KW-1185">Reference proteome</keyword>
<sequence length="243" mass="25856">MNRWAGPWSGTANPVVLVHGFGASANLNWRLLAGHLARHGFDTFALDYGDAGRGRLTALGPARRSFGYGDAASCGHELAAFVDRVRAATGATKVDLVGHSYGALICQYYLKRLDGNERVERMVGIAPTFHGTTFNGLLAYPRIVSLASAALGASLIDQAVGSAFLAELYADGDLAPGVDYTTISPRWDHISTPITAQRLDGPGVRNIRLRRGVSDHISIAASRHARAEVIAALGRPHSFSTAH</sequence>
<dbReference type="InterPro" id="IPR029058">
    <property type="entry name" value="AB_hydrolase_fold"/>
</dbReference>
<dbReference type="PANTHER" id="PTHR37946:SF1">
    <property type="entry name" value="SLL1969 PROTEIN"/>
    <property type="match status" value="1"/>
</dbReference>
<protein>
    <submittedName>
        <fullName evidence="2">Alpha/beta hydrolase family protein</fullName>
    </submittedName>
</protein>
<dbReference type="InterPro" id="IPR000073">
    <property type="entry name" value="AB_hydrolase_1"/>
</dbReference>
<evidence type="ECO:0000313" key="3">
    <source>
        <dbReference type="Proteomes" id="UP000246410"/>
    </source>
</evidence>
<proteinExistence type="predicted"/>
<accession>A0A317N842</accession>